<dbReference type="EMBL" id="ASRH01000021">
    <property type="protein sequence ID" value="EWG06475.1"/>
    <property type="molecule type" value="Genomic_DNA"/>
</dbReference>
<accession>W7KGY8</accession>
<sequence length="144" mass="17215">MWELGEVRDMDVLTCLDKDKRDYLARKVISQFGKMAKYELPRMYGSRLLVARRIKVNASALEVEEDFHEVRKRIRESRFLLESLGQYSSTLREISRTLGDMRDVYLYSVKCLKVERKVDWEKVDELRRKALEEIKRKLYLAGFT</sequence>
<dbReference type="AlphaFoldDB" id="W7KGY8"/>
<comment type="caution">
    <text evidence="1">The sequence shown here is derived from an EMBL/GenBank/DDBJ whole genome shotgun (WGS) entry which is preliminary data.</text>
</comment>
<dbReference type="Proteomes" id="UP000054284">
    <property type="component" value="Unassembled WGS sequence"/>
</dbReference>
<reference evidence="1 2" key="1">
    <citation type="journal article" date="2014" name="Genome Announc.">
        <title>Draft Genome Sequence of the Sulfolobales Archaeon AZ1, Obtained through Metagenomic Analysis of a Mexican Hot Spring.</title>
        <authorList>
            <person name="Servin-Garciduenas L.E."/>
            <person name="Martinez-Romero E."/>
        </authorList>
    </citation>
    <scope>NUCLEOTIDE SEQUENCE [LARGE SCALE GENOMIC DNA]</scope>
    <source>
        <strain evidence="1">AZ1-illumnia</strain>
    </source>
</reference>
<name>W7KGY8_9CREN</name>
<protein>
    <recommendedName>
        <fullName evidence="3">CHAD domain-containing protein</fullName>
    </recommendedName>
</protein>
<proteinExistence type="predicted"/>
<evidence type="ECO:0008006" key="3">
    <source>
        <dbReference type="Google" id="ProtNLM"/>
    </source>
</evidence>
<evidence type="ECO:0000313" key="2">
    <source>
        <dbReference type="Proteomes" id="UP000054284"/>
    </source>
</evidence>
<keyword evidence="2" id="KW-1185">Reference proteome</keyword>
<evidence type="ECO:0000313" key="1">
    <source>
        <dbReference type="EMBL" id="EWG06475.1"/>
    </source>
</evidence>
<gene>
    <name evidence="1" type="ORF">ASUL_09424</name>
</gene>
<organism evidence="1 2">
    <name type="scientific">Candidatus Aramenus sulfurataquae</name>
    <dbReference type="NCBI Taxonomy" id="1326980"/>
    <lineage>
        <taxon>Archaea</taxon>
        <taxon>Thermoproteota</taxon>
        <taxon>Thermoprotei</taxon>
        <taxon>Sulfolobales</taxon>
        <taxon>Sulfolobaceae</taxon>
        <taxon>Candidatus Aramenus</taxon>
    </lineage>
</organism>